<dbReference type="GO" id="GO:0005102">
    <property type="term" value="F:signaling receptor binding"/>
    <property type="evidence" value="ECO:0007669"/>
    <property type="project" value="InterPro"/>
</dbReference>
<keyword evidence="3 8" id="KW-0217">Developmental protein</keyword>
<organism evidence="9 10">
    <name type="scientific">Pomacea canaliculata</name>
    <name type="common">Golden apple snail</name>
    <dbReference type="NCBI Taxonomy" id="400727"/>
    <lineage>
        <taxon>Eukaryota</taxon>
        <taxon>Metazoa</taxon>
        <taxon>Spiralia</taxon>
        <taxon>Lophotrochozoa</taxon>
        <taxon>Mollusca</taxon>
        <taxon>Gastropoda</taxon>
        <taxon>Caenogastropoda</taxon>
        <taxon>Architaenioglossa</taxon>
        <taxon>Ampullarioidea</taxon>
        <taxon>Ampullariidae</taxon>
        <taxon>Pomacea</taxon>
    </lineage>
</organism>
<protein>
    <recommendedName>
        <fullName evidence="8">Protein Wnt</fullName>
    </recommendedName>
</protein>
<comment type="function">
    <text evidence="8">Ligand for members of the frizzled family of seven transmembrane receptors.</text>
</comment>
<keyword evidence="5" id="KW-0272">Extracellular matrix</keyword>
<dbReference type="InterPro" id="IPR005817">
    <property type="entry name" value="Wnt"/>
</dbReference>
<evidence type="ECO:0000256" key="6">
    <source>
        <dbReference type="ARBA" id="ARBA00022687"/>
    </source>
</evidence>
<comment type="similarity">
    <text evidence="2 8">Belongs to the Wnt family.</text>
</comment>
<keyword evidence="10" id="KW-1185">Reference proteome</keyword>
<evidence type="ECO:0000256" key="3">
    <source>
        <dbReference type="ARBA" id="ARBA00022473"/>
    </source>
</evidence>
<dbReference type="OrthoDB" id="5945655at2759"/>
<dbReference type="Proteomes" id="UP000245119">
    <property type="component" value="Linkage Group LG1"/>
</dbReference>
<dbReference type="STRING" id="400727.A0A2T7PZU4"/>
<reference evidence="9 10" key="1">
    <citation type="submission" date="2018-04" db="EMBL/GenBank/DDBJ databases">
        <title>The genome of golden apple snail Pomacea canaliculata provides insight into stress tolerance and invasive adaptation.</title>
        <authorList>
            <person name="Liu C."/>
            <person name="Liu B."/>
            <person name="Ren Y."/>
            <person name="Zhang Y."/>
            <person name="Wang H."/>
            <person name="Li S."/>
            <person name="Jiang F."/>
            <person name="Yin L."/>
            <person name="Zhang G."/>
            <person name="Qian W."/>
            <person name="Fan W."/>
        </authorList>
    </citation>
    <scope>NUCLEOTIDE SEQUENCE [LARGE SCALE GENOMIC DNA]</scope>
    <source>
        <strain evidence="9">SZHN2017</strain>
        <tissue evidence="9">Muscle</tissue>
    </source>
</reference>
<keyword evidence="6 8" id="KW-0879">Wnt signaling pathway</keyword>
<dbReference type="Pfam" id="PF00110">
    <property type="entry name" value="wnt"/>
    <property type="match status" value="1"/>
</dbReference>
<gene>
    <name evidence="9" type="ORF">C0Q70_01569</name>
</gene>
<dbReference type="GO" id="GO:0005576">
    <property type="term" value="C:extracellular region"/>
    <property type="evidence" value="ECO:0007669"/>
    <property type="project" value="InterPro"/>
</dbReference>
<evidence type="ECO:0000256" key="2">
    <source>
        <dbReference type="ARBA" id="ARBA00005683"/>
    </source>
</evidence>
<comment type="caution">
    <text evidence="9">The sequence shown here is derived from an EMBL/GenBank/DDBJ whole genome shotgun (WGS) entry which is preliminary data.</text>
</comment>
<evidence type="ECO:0000313" key="9">
    <source>
        <dbReference type="EMBL" id="PVD38944.1"/>
    </source>
</evidence>
<sequence length="129" mass="15080">MEKMASSQAPVSPRELCKLLKLHRRQQRMCRRGKGIPETLIKATRLSVLECQHQFKYERWNCSLGQYDRTSWRRKHYHTQVYKKMDSKDTVHIEQCPRQKASSIVLASSVAPYPTKVFFRASPQAKGSN</sequence>
<accession>A0A2T7PZU4</accession>
<evidence type="ECO:0000256" key="8">
    <source>
        <dbReference type="RuleBase" id="RU003500"/>
    </source>
</evidence>
<evidence type="ECO:0000313" key="10">
    <source>
        <dbReference type="Proteomes" id="UP000245119"/>
    </source>
</evidence>
<evidence type="ECO:0000256" key="5">
    <source>
        <dbReference type="ARBA" id="ARBA00022530"/>
    </source>
</evidence>
<comment type="subcellular location">
    <subcellularLocation>
        <location evidence="1 8">Secreted</location>
        <location evidence="1 8">Extracellular space</location>
        <location evidence="1 8">Extracellular matrix</location>
    </subcellularLocation>
</comment>
<keyword evidence="4" id="KW-0964">Secreted</keyword>
<dbReference type="AlphaFoldDB" id="A0A2T7PZU4"/>
<evidence type="ECO:0000256" key="1">
    <source>
        <dbReference type="ARBA" id="ARBA00004498"/>
    </source>
</evidence>
<evidence type="ECO:0000256" key="4">
    <source>
        <dbReference type="ARBA" id="ARBA00022525"/>
    </source>
</evidence>
<proteinExistence type="inferred from homology"/>
<dbReference type="GO" id="GO:0016055">
    <property type="term" value="P:Wnt signaling pathway"/>
    <property type="evidence" value="ECO:0007669"/>
    <property type="project" value="UniProtKB-KW"/>
</dbReference>
<evidence type="ECO:0000256" key="7">
    <source>
        <dbReference type="ARBA" id="ARBA00023157"/>
    </source>
</evidence>
<name>A0A2T7PZU4_POMCA</name>
<keyword evidence="7" id="KW-1015">Disulfide bond</keyword>
<dbReference type="EMBL" id="PZQS01000001">
    <property type="protein sequence ID" value="PVD38944.1"/>
    <property type="molecule type" value="Genomic_DNA"/>
</dbReference>